<reference evidence="13 14" key="2">
    <citation type="submission" date="2009-11" db="EMBL/GenBank/DDBJ databases">
        <title>The Genome Sequence of Allomyces macrogynus strain ATCC 38327.</title>
        <authorList>
            <consortium name="The Broad Institute Genome Sequencing Platform"/>
            <person name="Russ C."/>
            <person name="Cuomo C."/>
            <person name="Shea T."/>
            <person name="Young S.K."/>
            <person name="Zeng Q."/>
            <person name="Koehrsen M."/>
            <person name="Haas B."/>
            <person name="Borodovsky M."/>
            <person name="Guigo R."/>
            <person name="Alvarado L."/>
            <person name="Berlin A."/>
            <person name="Borenstein D."/>
            <person name="Chen Z."/>
            <person name="Engels R."/>
            <person name="Freedman E."/>
            <person name="Gellesch M."/>
            <person name="Goldberg J."/>
            <person name="Griggs A."/>
            <person name="Gujja S."/>
            <person name="Heiman D."/>
            <person name="Hepburn T."/>
            <person name="Howarth C."/>
            <person name="Jen D."/>
            <person name="Larson L."/>
            <person name="Lewis B."/>
            <person name="Mehta T."/>
            <person name="Park D."/>
            <person name="Pearson M."/>
            <person name="Roberts A."/>
            <person name="Saif S."/>
            <person name="Shenoy N."/>
            <person name="Sisk P."/>
            <person name="Stolte C."/>
            <person name="Sykes S."/>
            <person name="Walk T."/>
            <person name="White J."/>
            <person name="Yandava C."/>
            <person name="Burger G."/>
            <person name="Gray M.W."/>
            <person name="Holland P.W.H."/>
            <person name="King N."/>
            <person name="Lang F.B.F."/>
            <person name="Roger A.J."/>
            <person name="Ruiz-Trillo I."/>
            <person name="Lander E."/>
            <person name="Nusbaum C."/>
        </authorList>
    </citation>
    <scope>NUCLEOTIDE SEQUENCE [LARGE SCALE GENOMIC DNA]</scope>
    <source>
        <strain evidence="13 14">ATCC 38327</strain>
    </source>
</reference>
<dbReference type="GO" id="GO:0008270">
    <property type="term" value="F:zinc ion binding"/>
    <property type="evidence" value="ECO:0007669"/>
    <property type="project" value="UniProtKB-KW"/>
</dbReference>
<dbReference type="GO" id="GO:0006325">
    <property type="term" value="P:chromatin organization"/>
    <property type="evidence" value="ECO:0007669"/>
    <property type="project" value="UniProtKB-KW"/>
</dbReference>
<feature type="binding site" evidence="8">
    <location>
        <position position="368"/>
    </location>
    <ligand>
        <name>Zn(2+)</name>
        <dbReference type="ChEBI" id="CHEBI:29105"/>
        <label>1</label>
    </ligand>
</feature>
<dbReference type="PROSITE" id="PS50016">
    <property type="entry name" value="ZF_PHD_2"/>
    <property type="match status" value="1"/>
</dbReference>
<feature type="binding site" evidence="8">
    <location>
        <position position="384"/>
    </location>
    <ligand>
        <name>Zn(2+)</name>
        <dbReference type="ChEBI" id="CHEBI:29105"/>
        <label>2</label>
    </ligand>
</feature>
<dbReference type="PANTHER" id="PTHR10333">
    <property type="entry name" value="INHIBITOR OF GROWTH PROTEIN"/>
    <property type="match status" value="1"/>
</dbReference>
<dbReference type="CDD" id="cd16859">
    <property type="entry name" value="ING_ING4_5"/>
    <property type="match status" value="1"/>
</dbReference>
<dbReference type="SMART" id="SM00249">
    <property type="entry name" value="PHD"/>
    <property type="match status" value="1"/>
</dbReference>
<feature type="domain" description="PHD-type" evidence="12">
    <location>
        <begin position="341"/>
        <end position="390"/>
    </location>
</feature>
<evidence type="ECO:0000259" key="12">
    <source>
        <dbReference type="PROSITE" id="PS50016"/>
    </source>
</evidence>
<dbReference type="Proteomes" id="UP000054350">
    <property type="component" value="Unassembled WGS sequence"/>
</dbReference>
<dbReference type="CDD" id="cd15505">
    <property type="entry name" value="PHD_ING"/>
    <property type="match status" value="1"/>
</dbReference>
<evidence type="ECO:0000256" key="4">
    <source>
        <dbReference type="ARBA" id="ARBA00022771"/>
    </source>
</evidence>
<dbReference type="InterPro" id="IPR013083">
    <property type="entry name" value="Znf_RING/FYVE/PHD"/>
</dbReference>
<dbReference type="InterPro" id="IPR028651">
    <property type="entry name" value="ING_fam"/>
</dbReference>
<name>A0A0L0SG39_ALLM3</name>
<feature type="binding site" evidence="8">
    <location>
        <position position="362"/>
    </location>
    <ligand>
        <name>Zn(2+)</name>
        <dbReference type="ChEBI" id="CHEBI:29105"/>
        <label>2</label>
    </ligand>
</feature>
<comment type="subcellular location">
    <subcellularLocation>
        <location evidence="1 10">Nucleus</location>
    </subcellularLocation>
</comment>
<proteinExistence type="inferred from homology"/>
<dbReference type="eggNOG" id="KOG1973">
    <property type="taxonomic scope" value="Eukaryota"/>
</dbReference>
<dbReference type="OMA" id="NEERYCL"/>
<dbReference type="Gene3D" id="6.10.140.1740">
    <property type="match status" value="1"/>
</dbReference>
<organism evidence="13 14">
    <name type="scientific">Allomyces macrogynus (strain ATCC 38327)</name>
    <name type="common">Allomyces javanicus var. macrogynus</name>
    <dbReference type="NCBI Taxonomy" id="578462"/>
    <lineage>
        <taxon>Eukaryota</taxon>
        <taxon>Fungi</taxon>
        <taxon>Fungi incertae sedis</taxon>
        <taxon>Blastocladiomycota</taxon>
        <taxon>Blastocladiomycetes</taxon>
        <taxon>Blastocladiales</taxon>
        <taxon>Blastocladiaceae</taxon>
        <taxon>Allomyces</taxon>
    </lineage>
</organism>
<comment type="subunit">
    <text evidence="10">Component of an histone acetyltransferase complex. Interacts with H3K4me3 and to a lesser extent with H3K4me2.</text>
</comment>
<keyword evidence="7 10" id="KW-0539">Nucleus</keyword>
<feature type="compositionally biased region" description="Low complexity" evidence="11">
    <location>
        <begin position="229"/>
        <end position="254"/>
    </location>
</feature>
<keyword evidence="14" id="KW-1185">Reference proteome</keyword>
<dbReference type="SMART" id="SM01408">
    <property type="entry name" value="ING"/>
    <property type="match status" value="1"/>
</dbReference>
<evidence type="ECO:0000256" key="8">
    <source>
        <dbReference type="PIRSR" id="PIRSR628651-51"/>
    </source>
</evidence>
<accession>A0A0L0SG39</accession>
<feature type="region of interest" description="Disordered" evidence="11">
    <location>
        <begin position="211"/>
        <end position="334"/>
    </location>
</feature>
<dbReference type="GO" id="GO:0005634">
    <property type="term" value="C:nucleus"/>
    <property type="evidence" value="ECO:0007669"/>
    <property type="project" value="UniProtKB-SubCell"/>
</dbReference>
<evidence type="ECO:0000313" key="14">
    <source>
        <dbReference type="Proteomes" id="UP000054350"/>
    </source>
</evidence>
<dbReference type="Gene3D" id="3.30.40.10">
    <property type="entry name" value="Zinc/RING finger domain, C3HC4 (zinc finger)"/>
    <property type="match status" value="1"/>
</dbReference>
<dbReference type="OrthoDB" id="5411773at2759"/>
<dbReference type="EMBL" id="GG745338">
    <property type="protein sequence ID" value="KNE61355.1"/>
    <property type="molecule type" value="Genomic_DNA"/>
</dbReference>
<dbReference type="AlphaFoldDB" id="A0A0L0SG39"/>
<gene>
    <name evidence="13" type="ORF">AMAG_06184</name>
</gene>
<feature type="binding site" evidence="8">
    <location>
        <position position="387"/>
    </location>
    <ligand>
        <name>Zn(2+)</name>
        <dbReference type="ChEBI" id="CHEBI:29105"/>
        <label>2</label>
    </ligand>
</feature>
<evidence type="ECO:0000256" key="1">
    <source>
        <dbReference type="ARBA" id="ARBA00004123"/>
    </source>
</evidence>
<keyword evidence="3 8" id="KW-0479">Metal-binding</keyword>
<feature type="binding site" evidence="8">
    <location>
        <position position="344"/>
    </location>
    <ligand>
        <name>Zn(2+)</name>
        <dbReference type="ChEBI" id="CHEBI:29105"/>
        <label>1</label>
    </ligand>
</feature>
<protein>
    <recommendedName>
        <fullName evidence="10">Chromatin modification-related protein</fullName>
    </recommendedName>
</protein>
<comment type="function">
    <text evidence="10">Component of an histone acetyltransferase complex.</text>
</comment>
<dbReference type="FunFam" id="3.30.40.10:FF:000016">
    <property type="entry name" value="Inhibitor of growth protein"/>
    <property type="match status" value="1"/>
</dbReference>
<keyword evidence="4 9" id="KW-0863">Zinc-finger</keyword>
<evidence type="ECO:0000256" key="3">
    <source>
        <dbReference type="ARBA" id="ARBA00022723"/>
    </source>
</evidence>
<feature type="binding site" evidence="8">
    <location>
        <position position="357"/>
    </location>
    <ligand>
        <name>Zn(2+)</name>
        <dbReference type="ChEBI" id="CHEBI:29105"/>
        <label>2</label>
    </ligand>
</feature>
<dbReference type="InterPro" id="IPR019786">
    <property type="entry name" value="Zinc_finger_PHD-type_CS"/>
</dbReference>
<feature type="compositionally biased region" description="Basic and acidic residues" evidence="11">
    <location>
        <begin position="274"/>
        <end position="285"/>
    </location>
</feature>
<evidence type="ECO:0000256" key="5">
    <source>
        <dbReference type="ARBA" id="ARBA00022833"/>
    </source>
</evidence>
<comment type="similarity">
    <text evidence="2 10">Belongs to the ING family.</text>
</comment>
<sequence>MAHQRSSTAAHPAALTSNVDPHALFQFDAVIPEYLDVLEGLPNHLRFLSSSIRQVDDDLNAKLNHIRDHTTRLVAAVHAQGRDATTPPGVADAGAVLAAVMPLNRLGNQVRECMRMSEQKVAMATKSYDLVEKAIQFIDQEMKRHGASLDNLTAIMPALMAPTPDPEELFRRRRARRRTVSSGSTAAVAAAPVEAAGGAVDGEDEAFADAGASSALSDAEDTDEGLAVSAASRRSSRSDASSTKAPTKSAPKSAGAKKDKKPAAAAAAPRRRGFSAEKSTKKGQKEAAPLTRATAAPSRSEKRKRPPSKKKTQSPAESETAPELGPEGELQFNTPVDPNEERYCLCNQVSFGTMVACSSPDCAIEWFHFPCVGIKATPKGDWFCPDCTAKRKRQRKK</sequence>
<keyword evidence="6 10" id="KW-0156">Chromatin regulator</keyword>
<dbReference type="InterPro" id="IPR019787">
    <property type="entry name" value="Znf_PHD-finger"/>
</dbReference>
<dbReference type="InterPro" id="IPR024610">
    <property type="entry name" value="ING_N_histone-binding"/>
</dbReference>
<dbReference type="Pfam" id="PF12998">
    <property type="entry name" value="ING"/>
    <property type="match status" value="1"/>
</dbReference>
<dbReference type="STRING" id="578462.A0A0L0SG39"/>
<reference evidence="13 14" key="1">
    <citation type="submission" date="2009-11" db="EMBL/GenBank/DDBJ databases">
        <title>Annotation of Allomyces macrogynus ATCC 38327.</title>
        <authorList>
            <consortium name="The Broad Institute Genome Sequencing Platform"/>
            <person name="Russ C."/>
            <person name="Cuomo C."/>
            <person name="Burger G."/>
            <person name="Gray M.W."/>
            <person name="Holland P.W.H."/>
            <person name="King N."/>
            <person name="Lang F.B.F."/>
            <person name="Roger A.J."/>
            <person name="Ruiz-Trillo I."/>
            <person name="Young S.K."/>
            <person name="Zeng Q."/>
            <person name="Gargeya S."/>
            <person name="Fitzgerald M."/>
            <person name="Haas B."/>
            <person name="Abouelleil A."/>
            <person name="Alvarado L."/>
            <person name="Arachchi H.M."/>
            <person name="Berlin A."/>
            <person name="Chapman S.B."/>
            <person name="Gearin G."/>
            <person name="Goldberg J."/>
            <person name="Griggs A."/>
            <person name="Gujja S."/>
            <person name="Hansen M."/>
            <person name="Heiman D."/>
            <person name="Howarth C."/>
            <person name="Larimer J."/>
            <person name="Lui A."/>
            <person name="MacDonald P.J.P."/>
            <person name="McCowen C."/>
            <person name="Montmayeur A."/>
            <person name="Murphy C."/>
            <person name="Neiman D."/>
            <person name="Pearson M."/>
            <person name="Priest M."/>
            <person name="Roberts A."/>
            <person name="Saif S."/>
            <person name="Shea T."/>
            <person name="Sisk P."/>
            <person name="Stolte C."/>
            <person name="Sykes S."/>
            <person name="Wortman J."/>
            <person name="Nusbaum C."/>
            <person name="Birren B."/>
        </authorList>
    </citation>
    <scope>NUCLEOTIDE SEQUENCE [LARGE SCALE GENOMIC DNA]</scope>
    <source>
        <strain evidence="13 14">ATCC 38327</strain>
    </source>
</reference>
<dbReference type="InterPro" id="IPR001965">
    <property type="entry name" value="Znf_PHD"/>
</dbReference>
<feature type="compositionally biased region" description="Basic residues" evidence="11">
    <location>
        <begin position="301"/>
        <end position="312"/>
    </location>
</feature>
<dbReference type="PROSITE" id="PS01359">
    <property type="entry name" value="ZF_PHD_1"/>
    <property type="match status" value="1"/>
</dbReference>
<feature type="binding site" evidence="8">
    <location>
        <position position="371"/>
    </location>
    <ligand>
        <name>Zn(2+)</name>
        <dbReference type="ChEBI" id="CHEBI:29105"/>
        <label>1</label>
    </ligand>
</feature>
<evidence type="ECO:0000256" key="9">
    <source>
        <dbReference type="PROSITE-ProRule" id="PRU00146"/>
    </source>
</evidence>
<evidence type="ECO:0000313" key="13">
    <source>
        <dbReference type="EMBL" id="KNE61355.1"/>
    </source>
</evidence>
<evidence type="ECO:0000256" key="2">
    <source>
        <dbReference type="ARBA" id="ARBA00010210"/>
    </source>
</evidence>
<evidence type="ECO:0000256" key="6">
    <source>
        <dbReference type="ARBA" id="ARBA00022853"/>
    </source>
</evidence>
<evidence type="ECO:0000256" key="7">
    <source>
        <dbReference type="ARBA" id="ARBA00023242"/>
    </source>
</evidence>
<dbReference type="VEuPathDB" id="FungiDB:AMAG_06184"/>
<evidence type="ECO:0000256" key="10">
    <source>
        <dbReference type="RuleBase" id="RU361213"/>
    </source>
</evidence>
<comment type="domain">
    <text evidence="10">The PHD-type zinc finger mediates the binding to H3K4me3.</text>
</comment>
<feature type="binding site" evidence="8">
    <location>
        <position position="346"/>
    </location>
    <ligand>
        <name>Zn(2+)</name>
        <dbReference type="ChEBI" id="CHEBI:29105"/>
        <label>1</label>
    </ligand>
</feature>
<dbReference type="SUPFAM" id="SSF57903">
    <property type="entry name" value="FYVE/PHD zinc finger"/>
    <property type="match status" value="1"/>
</dbReference>
<evidence type="ECO:0000256" key="11">
    <source>
        <dbReference type="SAM" id="MobiDB-lite"/>
    </source>
</evidence>
<dbReference type="InterPro" id="IPR011011">
    <property type="entry name" value="Znf_FYVE_PHD"/>
</dbReference>
<keyword evidence="5 8" id="KW-0862">Zinc</keyword>